<dbReference type="HOGENOM" id="CLU_2469489_0_0_1"/>
<dbReference type="GeneID" id="6084918"/>
<name>B0DZ92_LACBS</name>
<dbReference type="InParanoid" id="B0DZ92"/>
<dbReference type="InterPro" id="IPR001030">
    <property type="entry name" value="Acoase/IPM_deHydtase_lsu_aba"/>
</dbReference>
<dbReference type="AlphaFoldDB" id="B0DZ92"/>
<organism evidence="4">
    <name type="scientific">Laccaria bicolor (strain S238N-H82 / ATCC MYA-4686)</name>
    <name type="common">Bicoloured deceiver</name>
    <name type="synonym">Laccaria laccata var. bicolor</name>
    <dbReference type="NCBI Taxonomy" id="486041"/>
    <lineage>
        <taxon>Eukaryota</taxon>
        <taxon>Fungi</taxon>
        <taxon>Dikarya</taxon>
        <taxon>Basidiomycota</taxon>
        <taxon>Agaricomycotina</taxon>
        <taxon>Agaricomycetes</taxon>
        <taxon>Agaricomycetidae</taxon>
        <taxon>Agaricales</taxon>
        <taxon>Agaricineae</taxon>
        <taxon>Hydnangiaceae</taxon>
        <taxon>Laccaria</taxon>
    </lineage>
</organism>
<dbReference type="KEGG" id="lbc:LACBIDRAFT_314795"/>
<feature type="compositionally biased region" description="Polar residues" evidence="1">
    <location>
        <begin position="51"/>
        <end position="69"/>
    </location>
</feature>
<dbReference type="RefSeq" id="XP_001889255.1">
    <property type="nucleotide sequence ID" value="XM_001889220.1"/>
</dbReference>
<dbReference type="OrthoDB" id="2279155at2759"/>
<evidence type="ECO:0000313" key="4">
    <source>
        <dbReference type="Proteomes" id="UP000001194"/>
    </source>
</evidence>
<evidence type="ECO:0000313" key="3">
    <source>
        <dbReference type="EMBL" id="EDR00049.1"/>
    </source>
</evidence>
<gene>
    <name evidence="3" type="ORF">LACBIDRAFT_314795</name>
</gene>
<accession>B0DZ92</accession>
<evidence type="ECO:0000256" key="1">
    <source>
        <dbReference type="SAM" id="MobiDB-lite"/>
    </source>
</evidence>
<dbReference type="Proteomes" id="UP000001194">
    <property type="component" value="Unassembled WGS sequence"/>
</dbReference>
<dbReference type="InterPro" id="IPR036008">
    <property type="entry name" value="Aconitase_4Fe-4S_dom"/>
</dbReference>
<sequence>MSGRSLKTDKGAKFDVEVDFPTSDIIPTVTWGTSPQDVVAITDVVWSGHSRTGTSLDSTHSPTAHTNLHVNDDDSVMDISDTSKPRKQINCKM</sequence>
<dbReference type="Pfam" id="PF00330">
    <property type="entry name" value="Aconitase"/>
    <property type="match status" value="1"/>
</dbReference>
<reference evidence="3 4" key="1">
    <citation type="journal article" date="2008" name="Nature">
        <title>The genome of Laccaria bicolor provides insights into mycorrhizal symbiosis.</title>
        <authorList>
            <person name="Martin F."/>
            <person name="Aerts A."/>
            <person name="Ahren D."/>
            <person name="Brun A."/>
            <person name="Danchin E.G.J."/>
            <person name="Duchaussoy F."/>
            <person name="Gibon J."/>
            <person name="Kohler A."/>
            <person name="Lindquist E."/>
            <person name="Pereda V."/>
            <person name="Salamov A."/>
            <person name="Shapiro H.J."/>
            <person name="Wuyts J."/>
            <person name="Blaudez D."/>
            <person name="Buee M."/>
            <person name="Brokstein P."/>
            <person name="Canbaeck B."/>
            <person name="Cohen D."/>
            <person name="Courty P.E."/>
            <person name="Coutinho P.M."/>
            <person name="Delaruelle C."/>
            <person name="Detter J.C."/>
            <person name="Deveau A."/>
            <person name="DiFazio S."/>
            <person name="Duplessis S."/>
            <person name="Fraissinet-Tachet L."/>
            <person name="Lucic E."/>
            <person name="Frey-Klett P."/>
            <person name="Fourrey C."/>
            <person name="Feussner I."/>
            <person name="Gay G."/>
            <person name="Grimwood J."/>
            <person name="Hoegger P.J."/>
            <person name="Jain P."/>
            <person name="Kilaru S."/>
            <person name="Labbe J."/>
            <person name="Lin Y.C."/>
            <person name="Legue V."/>
            <person name="Le Tacon F."/>
            <person name="Marmeisse R."/>
            <person name="Melayah D."/>
            <person name="Montanini B."/>
            <person name="Muratet M."/>
            <person name="Nehls U."/>
            <person name="Niculita-Hirzel H."/>
            <person name="Oudot-Le Secq M.P."/>
            <person name="Peter M."/>
            <person name="Quesneville H."/>
            <person name="Rajashekar B."/>
            <person name="Reich M."/>
            <person name="Rouhier N."/>
            <person name="Schmutz J."/>
            <person name="Yin T."/>
            <person name="Chalot M."/>
            <person name="Henrissat B."/>
            <person name="Kuees U."/>
            <person name="Lucas S."/>
            <person name="Van de Peer Y."/>
            <person name="Podila G.K."/>
            <person name="Polle A."/>
            <person name="Pukkila P.J."/>
            <person name="Richardson P.M."/>
            <person name="Rouze P."/>
            <person name="Sanders I.R."/>
            <person name="Stajich J.E."/>
            <person name="Tunlid A."/>
            <person name="Tuskan G."/>
            <person name="Grigoriev I.V."/>
        </authorList>
    </citation>
    <scope>NUCLEOTIDE SEQUENCE [LARGE SCALE GENOMIC DNA]</scope>
    <source>
        <strain evidence="4">S238N-H82 / ATCC MYA-4686</strain>
    </source>
</reference>
<feature type="domain" description="Aconitase/3-isopropylmalate dehydratase large subunit alpha/beta/alpha" evidence="2">
    <location>
        <begin position="5"/>
        <end position="48"/>
    </location>
</feature>
<dbReference type="SUPFAM" id="SSF53732">
    <property type="entry name" value="Aconitase iron-sulfur domain"/>
    <property type="match status" value="1"/>
</dbReference>
<feature type="region of interest" description="Disordered" evidence="1">
    <location>
        <begin position="51"/>
        <end position="93"/>
    </location>
</feature>
<keyword evidence="4" id="KW-1185">Reference proteome</keyword>
<dbReference type="EMBL" id="DS547154">
    <property type="protein sequence ID" value="EDR00049.1"/>
    <property type="molecule type" value="Genomic_DNA"/>
</dbReference>
<evidence type="ECO:0000259" key="2">
    <source>
        <dbReference type="Pfam" id="PF00330"/>
    </source>
</evidence>
<proteinExistence type="predicted"/>
<dbReference type="STRING" id="486041.B0DZ92"/>
<protein>
    <submittedName>
        <fullName evidence="3">Predicted protein</fullName>
    </submittedName>
</protein>